<name>A0ABN8PYQ2_9CNID</name>
<feature type="region of interest" description="Disordered" evidence="2">
    <location>
        <begin position="705"/>
        <end position="743"/>
    </location>
</feature>
<feature type="compositionally biased region" description="Polar residues" evidence="2">
    <location>
        <begin position="705"/>
        <end position="717"/>
    </location>
</feature>
<reference evidence="3 4" key="1">
    <citation type="submission" date="2022-05" db="EMBL/GenBank/DDBJ databases">
        <authorList>
            <consortium name="Genoscope - CEA"/>
            <person name="William W."/>
        </authorList>
    </citation>
    <scope>NUCLEOTIDE SEQUENCE [LARGE SCALE GENOMIC DNA]</scope>
</reference>
<dbReference type="EMBL" id="CALNXI010001061">
    <property type="protein sequence ID" value="CAH3153629.1"/>
    <property type="molecule type" value="Genomic_DNA"/>
</dbReference>
<keyword evidence="1" id="KW-0175">Coiled coil</keyword>
<feature type="region of interest" description="Disordered" evidence="2">
    <location>
        <begin position="524"/>
        <end position="549"/>
    </location>
</feature>
<comment type="caution">
    <text evidence="3">The sequence shown here is derived from an EMBL/GenBank/DDBJ whole genome shotgun (WGS) entry which is preliminary data.</text>
</comment>
<gene>
    <name evidence="3" type="ORF">PEVE_00001178</name>
</gene>
<feature type="region of interest" description="Disordered" evidence="2">
    <location>
        <begin position="16"/>
        <end position="40"/>
    </location>
</feature>
<feature type="coiled-coil region" evidence="1">
    <location>
        <begin position="601"/>
        <end position="670"/>
    </location>
</feature>
<protein>
    <submittedName>
        <fullName evidence="3">Uncharacterized protein</fullName>
    </submittedName>
</protein>
<evidence type="ECO:0000256" key="2">
    <source>
        <dbReference type="SAM" id="MobiDB-lite"/>
    </source>
</evidence>
<feature type="compositionally biased region" description="Polar residues" evidence="2">
    <location>
        <begin position="17"/>
        <end position="39"/>
    </location>
</feature>
<feature type="region of interest" description="Disordered" evidence="2">
    <location>
        <begin position="567"/>
        <end position="588"/>
    </location>
</feature>
<evidence type="ECO:0000313" key="3">
    <source>
        <dbReference type="EMBL" id="CAH3153629.1"/>
    </source>
</evidence>
<keyword evidence="4" id="KW-1185">Reference proteome</keyword>
<evidence type="ECO:0000256" key="1">
    <source>
        <dbReference type="SAM" id="Coils"/>
    </source>
</evidence>
<evidence type="ECO:0000313" key="4">
    <source>
        <dbReference type="Proteomes" id="UP001159427"/>
    </source>
</evidence>
<sequence length="991" mass="105670">MFSLAVALPQHGPYLSPSYQRSSRVKSETQSYPHNSVTQRLPKANPWGRYGVSPWTSHGTYMDKNYLKSISKKGDFHTHKSLANNKNAASRLYWKPQLRHSMFSLSNERTKKTSIPHTGRSFRLRPTIKKATLSPESRWTRNQVDSKKKKKQFIVANWGGLGLGNGYALGLTGTPTATYSAGLGTGYGTGLTTGLASNYGAGIGTMLTTGTNALGSEGVLDTRQNFGTNYGTSNSQSSLGLSDLSAAGLSSLTSQTGVNYLSNLAGGGETSDLNSLNSINQYQNSDLDILDNNRNSNTGLAGLNSFDGTAQSQQYAGNNNLQNSLEGKLTVGGGGRQGIGGSMDLGMDGLNDLGGGNSLSDSSLQQLIGQIMNTGGGGGVGAGGGRMGGGGARVNDNSDNMEGDMGNLDLGSLGINLGGMGNKQGNGMGNAMDNEMQDLGGMENSMGNEIGGMGNAMAGMSNGMTGMSNGMGGMGNGMGGMSNGIGGVGNGMGIGGAGIAMGMGGMGHGMHMGGMHIGGHAAGTMGGQDMTNTEVNDAQPSDSPDEQPMTGFGMQRPLAIAPIVPGQTVHAHASDKPKRPSYPTSDVSPADMALKVQLKAHREHQIKLKELKMKLRRLREKLRRLKTEYKYSDDEEETEKSEMETLKDLKKATEQAIRELQVEAAKADKRKGVKKLIFIHNVPESGKTSGLEDLGTDLLALIESNKPTSGPASNGPTRSRPLALKPAAPTTQKAQKKEPIQDDTNSLTELEKQAEQEVNFMTNIKDKAKQNRLNPGLKIKIPGKYPRPLPLNLHMLKMCFNFLAAPHLSVPLRPKVIKTPGGQRLLNPLQLNNLAQILPAPVDNSRDRKFHPSRPLTFSQNKAEHLFFLPGYFSIGCWRDQPERALPSLEGIFPMLDGNDYKARKLPIKKCATIARVQGFPAFALENGGQCLGGKDILQTYNMYGASSACQADGRGGPWSMEVYKFTKHTPSRRGGIPRLKIVNSPLGRKH</sequence>
<organism evidence="3 4">
    <name type="scientific">Porites evermanni</name>
    <dbReference type="NCBI Taxonomy" id="104178"/>
    <lineage>
        <taxon>Eukaryota</taxon>
        <taxon>Metazoa</taxon>
        <taxon>Cnidaria</taxon>
        <taxon>Anthozoa</taxon>
        <taxon>Hexacorallia</taxon>
        <taxon>Scleractinia</taxon>
        <taxon>Fungiina</taxon>
        <taxon>Poritidae</taxon>
        <taxon>Porites</taxon>
    </lineage>
</organism>
<proteinExistence type="predicted"/>
<accession>A0ABN8PYQ2</accession>
<feature type="compositionally biased region" description="Polar residues" evidence="2">
    <location>
        <begin position="529"/>
        <end position="542"/>
    </location>
</feature>
<dbReference type="Proteomes" id="UP001159427">
    <property type="component" value="Unassembled WGS sequence"/>
</dbReference>